<feature type="compositionally biased region" description="Acidic residues" evidence="7">
    <location>
        <begin position="138"/>
        <end position="147"/>
    </location>
</feature>
<dbReference type="GO" id="GO:0071787">
    <property type="term" value="P:endoplasmic reticulum tubular network formation"/>
    <property type="evidence" value="ECO:0007669"/>
    <property type="project" value="TreeGrafter"/>
</dbReference>
<dbReference type="CTD" id="569502"/>
<evidence type="ECO:0000256" key="1">
    <source>
        <dbReference type="ARBA" id="ARBA00004477"/>
    </source>
</evidence>
<dbReference type="Gene3D" id="1.20.5.2480">
    <property type="match status" value="1"/>
</dbReference>
<feature type="compositionally biased region" description="Low complexity" evidence="7">
    <location>
        <begin position="212"/>
        <end position="240"/>
    </location>
</feature>
<dbReference type="AlphaFoldDB" id="A0A6P7P2M8"/>
<dbReference type="InParanoid" id="A0A6P7P2M8"/>
<feature type="compositionally biased region" description="Acidic residues" evidence="7">
    <location>
        <begin position="46"/>
        <end position="61"/>
    </location>
</feature>
<evidence type="ECO:0000256" key="4">
    <source>
        <dbReference type="ARBA" id="ARBA00022989"/>
    </source>
</evidence>
<dbReference type="PANTHER" id="PTHR45799:SF7">
    <property type="entry name" value="RETICULON"/>
    <property type="match status" value="1"/>
</dbReference>
<evidence type="ECO:0000313" key="9">
    <source>
        <dbReference type="Proteomes" id="UP000515150"/>
    </source>
</evidence>
<evidence type="ECO:0000313" key="10">
    <source>
        <dbReference type="RefSeq" id="XP_029026617.1"/>
    </source>
</evidence>
<proteinExistence type="predicted"/>
<dbReference type="OrthoDB" id="567788at2759"/>
<dbReference type="GO" id="GO:0043005">
    <property type="term" value="C:neuron projection"/>
    <property type="evidence" value="ECO:0007669"/>
    <property type="project" value="TreeGrafter"/>
</dbReference>
<dbReference type="KEGG" id="bspl:114867785"/>
<evidence type="ECO:0000256" key="6">
    <source>
        <dbReference type="RuleBase" id="RU210713"/>
    </source>
</evidence>
<comment type="subcellular location">
    <subcellularLocation>
        <location evidence="1 6">Endoplasmic reticulum membrane</location>
        <topology evidence="1 6">Multi-pass membrane protein</topology>
    </subcellularLocation>
</comment>
<evidence type="ECO:0000256" key="2">
    <source>
        <dbReference type="ARBA" id="ARBA00022692"/>
    </source>
</evidence>
<sequence>MGQVLGFSHCQEYGSVASTPDSTPPCTDGGNEESEMYELQTAREWSDDEEVGDEDADDEEGLASSPSIWGTPRQNSFELTFSYIAIAEAEAVGASRHHRDRRRGSSRSGRVPLIHADTLETLLDPPDVEWDPQAFLGQEEEEGTAEMDQERVEVRTESTAGRMEQHRHTETVTQQPSLRSPDSEAQGREGGVHRGETESSLTDTVLPPPLSPSSQQQSLTQTLQAEASASPTSEPEPPVAAETVSLTLLTSARPGSPAPPAAVGPISQEQLVGDHWFSALDLSEGPAVCTHIAVMELIYWKDMERTGMVLTGLVVGLLALFQLSIITVLSTVSLAVVCFTISVRIYYQLLYVLSWGDGVHPFKSYLDLDISFSGEQAELYMQKAIVMALSAADALKRLFFVANLLDSIKFLALMYLVTFLGDLCNGLTLLIIGVIALFSLPLFYRQRQEYVDSVLAKVQAQVENIRDFFQRLAQGGGPPPDPTPGGAKPKFQ</sequence>
<keyword evidence="2 6" id="KW-0812">Transmembrane</keyword>
<organism evidence="9 10">
    <name type="scientific">Betta splendens</name>
    <name type="common">Siamese fighting fish</name>
    <dbReference type="NCBI Taxonomy" id="158456"/>
    <lineage>
        <taxon>Eukaryota</taxon>
        <taxon>Metazoa</taxon>
        <taxon>Chordata</taxon>
        <taxon>Craniata</taxon>
        <taxon>Vertebrata</taxon>
        <taxon>Euteleostomi</taxon>
        <taxon>Actinopterygii</taxon>
        <taxon>Neopterygii</taxon>
        <taxon>Teleostei</taxon>
        <taxon>Neoteleostei</taxon>
        <taxon>Acanthomorphata</taxon>
        <taxon>Anabantaria</taxon>
        <taxon>Anabantiformes</taxon>
        <taxon>Anabantoidei</taxon>
        <taxon>Osphronemidae</taxon>
        <taxon>Betta</taxon>
    </lineage>
</organism>
<feature type="compositionally biased region" description="Basic residues" evidence="7">
    <location>
        <begin position="95"/>
        <end position="105"/>
    </location>
</feature>
<keyword evidence="9" id="KW-1185">Reference proteome</keyword>
<keyword evidence="4 6" id="KW-1133">Transmembrane helix</keyword>
<accession>A0A6P7P2M8</accession>
<dbReference type="GeneID" id="114867785"/>
<reference evidence="10" key="1">
    <citation type="submission" date="2025-08" db="UniProtKB">
        <authorList>
            <consortium name="RefSeq"/>
        </authorList>
    </citation>
    <scope>IDENTIFICATION</scope>
</reference>
<feature type="compositionally biased region" description="Polar residues" evidence="7">
    <location>
        <begin position="171"/>
        <end position="180"/>
    </location>
</feature>
<dbReference type="PANTHER" id="PTHR45799">
    <property type="entry name" value="RETICULON-LIKE PROTEIN"/>
    <property type="match status" value="1"/>
</dbReference>
<feature type="region of interest" description="Disordered" evidence="7">
    <location>
        <begin position="13"/>
        <end position="71"/>
    </location>
</feature>
<feature type="compositionally biased region" description="Basic and acidic residues" evidence="7">
    <location>
        <begin position="181"/>
        <end position="197"/>
    </location>
</feature>
<feature type="transmembrane region" description="Helical" evidence="6">
    <location>
        <begin position="426"/>
        <end position="444"/>
    </location>
</feature>
<evidence type="ECO:0000256" key="5">
    <source>
        <dbReference type="ARBA" id="ARBA00023136"/>
    </source>
</evidence>
<feature type="region of interest" description="Disordered" evidence="7">
    <location>
        <begin position="92"/>
        <end position="240"/>
    </location>
</feature>
<dbReference type="GO" id="GO:0014069">
    <property type="term" value="C:postsynaptic density"/>
    <property type="evidence" value="ECO:0007669"/>
    <property type="project" value="TreeGrafter"/>
</dbReference>
<dbReference type="Pfam" id="PF02453">
    <property type="entry name" value="Reticulon"/>
    <property type="match status" value="1"/>
</dbReference>
<dbReference type="Proteomes" id="UP000515150">
    <property type="component" value="Chromosome 13"/>
</dbReference>
<dbReference type="InterPro" id="IPR003388">
    <property type="entry name" value="Reticulon"/>
</dbReference>
<keyword evidence="5 6" id="KW-0472">Membrane</keyword>
<feature type="transmembrane region" description="Helical" evidence="6">
    <location>
        <begin position="307"/>
        <end position="326"/>
    </location>
</feature>
<feature type="compositionally biased region" description="Polar residues" evidence="7">
    <location>
        <begin position="16"/>
        <end position="25"/>
    </location>
</feature>
<evidence type="ECO:0000256" key="7">
    <source>
        <dbReference type="SAM" id="MobiDB-lite"/>
    </source>
</evidence>
<evidence type="ECO:0000256" key="3">
    <source>
        <dbReference type="ARBA" id="ARBA00022824"/>
    </source>
</evidence>
<evidence type="ECO:0000259" key="8">
    <source>
        <dbReference type="PROSITE" id="PS50845"/>
    </source>
</evidence>
<dbReference type="GO" id="GO:0007420">
    <property type="term" value="P:brain development"/>
    <property type="evidence" value="ECO:0007669"/>
    <property type="project" value="TreeGrafter"/>
</dbReference>
<feature type="transmembrane region" description="Helical" evidence="6">
    <location>
        <begin position="398"/>
        <end position="420"/>
    </location>
</feature>
<dbReference type="InterPro" id="IPR046964">
    <property type="entry name" value="RTN1-4"/>
</dbReference>
<dbReference type="PROSITE" id="PS50845">
    <property type="entry name" value="RETICULON"/>
    <property type="match status" value="1"/>
</dbReference>
<feature type="domain" description="Reticulon" evidence="8">
    <location>
        <begin position="294"/>
        <end position="492"/>
    </location>
</feature>
<keyword evidence="3 6" id="KW-0256">Endoplasmic reticulum</keyword>
<dbReference type="GO" id="GO:0030182">
    <property type="term" value="P:neuron differentiation"/>
    <property type="evidence" value="ECO:0007669"/>
    <property type="project" value="TreeGrafter"/>
</dbReference>
<name>A0A6P7P2M8_BETSP</name>
<protein>
    <recommendedName>
        <fullName evidence="6">Reticulon</fullName>
    </recommendedName>
</protein>
<dbReference type="RefSeq" id="XP_029026617.1">
    <property type="nucleotide sequence ID" value="XM_029170784.3"/>
</dbReference>
<dbReference type="GO" id="GO:0005789">
    <property type="term" value="C:endoplasmic reticulum membrane"/>
    <property type="evidence" value="ECO:0007669"/>
    <property type="project" value="UniProtKB-SubCell"/>
</dbReference>
<gene>
    <name evidence="10" type="primary">rtn2a</name>
</gene>